<organism evidence="5 6">
    <name type="scientific">Pichia sorbitophila (strain ATCC MYA-4447 / BCRC 22081 / CBS 7064 / NBRC 10061 / NRRL Y-12695)</name>
    <name type="common">Hybrid yeast</name>
    <dbReference type="NCBI Taxonomy" id="559304"/>
    <lineage>
        <taxon>Eukaryota</taxon>
        <taxon>Fungi</taxon>
        <taxon>Dikarya</taxon>
        <taxon>Ascomycota</taxon>
        <taxon>Saccharomycotina</taxon>
        <taxon>Pichiomycetes</taxon>
        <taxon>Debaryomycetaceae</taxon>
        <taxon>Millerozyma</taxon>
    </lineage>
</organism>
<dbReference type="STRING" id="559304.G8YMJ9"/>
<dbReference type="SMART" id="SM00066">
    <property type="entry name" value="GAL4"/>
    <property type="match status" value="1"/>
</dbReference>
<dbReference type="GO" id="GO:0000981">
    <property type="term" value="F:DNA-binding transcription factor activity, RNA polymerase II-specific"/>
    <property type="evidence" value="ECO:0007669"/>
    <property type="project" value="InterPro"/>
</dbReference>
<feature type="region of interest" description="Disordered" evidence="3">
    <location>
        <begin position="77"/>
        <end position="185"/>
    </location>
</feature>
<dbReference type="InterPro" id="IPR007219">
    <property type="entry name" value="XnlR_reg_dom"/>
</dbReference>
<dbReference type="PROSITE" id="PS50048">
    <property type="entry name" value="ZN2_CY6_FUNGAL_2"/>
    <property type="match status" value="1"/>
</dbReference>
<dbReference type="GO" id="GO:0006351">
    <property type="term" value="P:DNA-templated transcription"/>
    <property type="evidence" value="ECO:0007669"/>
    <property type="project" value="InterPro"/>
</dbReference>
<dbReference type="InParanoid" id="G8YMJ9"/>
<evidence type="ECO:0000256" key="2">
    <source>
        <dbReference type="ARBA" id="ARBA00023242"/>
    </source>
</evidence>
<proteinExistence type="predicted"/>
<dbReference type="AlphaFoldDB" id="G8YMJ9"/>
<protein>
    <submittedName>
        <fullName evidence="5">Piso0_001208 protein</fullName>
    </submittedName>
</protein>
<dbReference type="InterPro" id="IPR001138">
    <property type="entry name" value="Zn2Cys6_DnaBD"/>
</dbReference>
<dbReference type="OMA" id="NRECVLG"/>
<keyword evidence="6" id="KW-1185">Reference proteome</keyword>
<feature type="compositionally biased region" description="Basic and acidic residues" evidence="3">
    <location>
        <begin position="119"/>
        <end position="137"/>
    </location>
</feature>
<dbReference type="Gene3D" id="4.10.240.10">
    <property type="entry name" value="Zn(2)-C6 fungal-type DNA-binding domain"/>
    <property type="match status" value="1"/>
</dbReference>
<feature type="compositionally biased region" description="Low complexity" evidence="3">
    <location>
        <begin position="1"/>
        <end position="10"/>
    </location>
</feature>
<feature type="compositionally biased region" description="Basic residues" evidence="3">
    <location>
        <begin position="77"/>
        <end position="89"/>
    </location>
</feature>
<dbReference type="EMBL" id="FO082055">
    <property type="protein sequence ID" value="CCE79167.1"/>
    <property type="molecule type" value="Genomic_DNA"/>
</dbReference>
<dbReference type="eggNOG" id="ENOG502RXHH">
    <property type="taxonomic scope" value="Eukaryota"/>
</dbReference>
<evidence type="ECO:0000259" key="4">
    <source>
        <dbReference type="PROSITE" id="PS50048"/>
    </source>
</evidence>
<evidence type="ECO:0000313" key="5">
    <source>
        <dbReference type="EMBL" id="CCE79167.1"/>
    </source>
</evidence>
<dbReference type="SMART" id="SM00906">
    <property type="entry name" value="Fungal_trans"/>
    <property type="match status" value="1"/>
</dbReference>
<reference evidence="5 6" key="1">
    <citation type="journal article" date="2012" name="G3 (Bethesda)">
        <title>Pichia sorbitophila, an interspecies yeast hybrid reveals early steps of genome resolution following polyploidization.</title>
        <authorList>
            <person name="Leh Louis V."/>
            <person name="Despons L."/>
            <person name="Friedrich A."/>
            <person name="Martin T."/>
            <person name="Durrens P."/>
            <person name="Casaregola S."/>
            <person name="Neuveglise C."/>
            <person name="Fairhead C."/>
            <person name="Marck C."/>
            <person name="Cruz J.A."/>
            <person name="Straub M.L."/>
            <person name="Kugler V."/>
            <person name="Sacerdot C."/>
            <person name="Uzunov Z."/>
            <person name="Thierry A."/>
            <person name="Weiss S."/>
            <person name="Bleykasten C."/>
            <person name="De Montigny J."/>
            <person name="Jacques N."/>
            <person name="Jung P."/>
            <person name="Lemaire M."/>
            <person name="Mallet S."/>
            <person name="Morel G."/>
            <person name="Richard G.F."/>
            <person name="Sarkar A."/>
            <person name="Savel G."/>
            <person name="Schacherer J."/>
            <person name="Seret M.L."/>
            <person name="Talla E."/>
            <person name="Samson G."/>
            <person name="Jubin C."/>
            <person name="Poulain J."/>
            <person name="Vacherie B."/>
            <person name="Barbe V."/>
            <person name="Pelletier E."/>
            <person name="Sherman D.J."/>
            <person name="Westhof E."/>
            <person name="Weissenbach J."/>
            <person name="Baret P.V."/>
            <person name="Wincker P."/>
            <person name="Gaillardin C."/>
            <person name="Dujon B."/>
            <person name="Souciet J.L."/>
        </authorList>
    </citation>
    <scope>NUCLEOTIDE SEQUENCE [LARGE SCALE GENOMIC DNA]</scope>
    <source>
        <strain evidence="6">ATCC MYA-4447 / BCRC 22081 / CBS 7064 / NBRC 10061 / NRRL Y-12695</strain>
    </source>
</reference>
<dbReference type="PANTHER" id="PTHR31644:SF1">
    <property type="entry name" value="ZN(II)2CYS6 TRANSCRIPTION FACTOR (EUROFUNG)"/>
    <property type="match status" value="1"/>
</dbReference>
<dbReference type="InterPro" id="IPR052780">
    <property type="entry name" value="AAA_Catabolism_Regulators"/>
</dbReference>
<dbReference type="InterPro" id="IPR036864">
    <property type="entry name" value="Zn2-C6_fun-type_DNA-bd_sf"/>
</dbReference>
<feature type="compositionally biased region" description="Polar residues" evidence="3">
    <location>
        <begin position="90"/>
        <end position="101"/>
    </location>
</feature>
<dbReference type="GO" id="GO:0005634">
    <property type="term" value="C:nucleus"/>
    <property type="evidence" value="ECO:0007669"/>
    <property type="project" value="TreeGrafter"/>
</dbReference>
<dbReference type="SUPFAM" id="SSF57701">
    <property type="entry name" value="Zn2/Cys6 DNA-binding domain"/>
    <property type="match status" value="1"/>
</dbReference>
<gene>
    <name evidence="5" type="primary">Piso0_001208</name>
    <name evidence="5" type="ORF">GNLVRS01_PISO0E00136g</name>
</gene>
<dbReference type="PROSITE" id="PS00463">
    <property type="entry name" value="ZN2_CY6_FUNGAL_1"/>
    <property type="match status" value="1"/>
</dbReference>
<feature type="compositionally biased region" description="Polar residues" evidence="3">
    <location>
        <begin position="139"/>
        <end position="154"/>
    </location>
</feature>
<dbReference type="GO" id="GO:0003677">
    <property type="term" value="F:DNA binding"/>
    <property type="evidence" value="ECO:0007669"/>
    <property type="project" value="InterPro"/>
</dbReference>
<dbReference type="GO" id="GO:0008270">
    <property type="term" value="F:zinc ion binding"/>
    <property type="evidence" value="ECO:0007669"/>
    <property type="project" value="InterPro"/>
</dbReference>
<keyword evidence="1" id="KW-0479">Metal-binding</keyword>
<name>G8YMJ9_PICSO</name>
<dbReference type="Proteomes" id="UP000005222">
    <property type="component" value="Chromosome E"/>
</dbReference>
<evidence type="ECO:0000256" key="3">
    <source>
        <dbReference type="SAM" id="MobiDB-lite"/>
    </source>
</evidence>
<dbReference type="CDD" id="cd12148">
    <property type="entry name" value="fungal_TF_MHR"/>
    <property type="match status" value="1"/>
</dbReference>
<accession>G8YMJ9</accession>
<dbReference type="PANTHER" id="PTHR31644">
    <property type="entry name" value="TRANSCRIPTIONAL ACTIVATOR ARO80-RELATED"/>
    <property type="match status" value="1"/>
</dbReference>
<feature type="domain" description="Zn(2)-C6 fungal-type" evidence="4">
    <location>
        <begin position="39"/>
        <end position="71"/>
    </location>
</feature>
<evidence type="ECO:0000313" key="6">
    <source>
        <dbReference type="Proteomes" id="UP000005222"/>
    </source>
</evidence>
<dbReference type="CDD" id="cd00067">
    <property type="entry name" value="GAL4"/>
    <property type="match status" value="1"/>
</dbReference>
<dbReference type="Pfam" id="PF04082">
    <property type="entry name" value="Fungal_trans"/>
    <property type="match status" value="1"/>
</dbReference>
<sequence>MLVTSSTSGRSGNGGSVDLTNSTPADSKKSKIRQRAPRACLNCRELKIKCEQIGNDTICARCKLENKKCVFVRTRRGGQNKRKHKHFKTTVKSPNSNNTAMDNDKSNEIGRNVSSTEPTKSKRPLEQSHSSLDEFRYISRSSSNGASLVDTDNTGIKKHKTDRDASGNVDGPETGPSSSDDISLRKIRNPSDSLNLLAQAAFNDETSETAKANPSKGEEVHFREQYKNRSIDGCNVNVTNKLTGNDKSPRSVKSSPISPGSLNNRLSRFCLVEKGILSPVTLKTLVSTFFTRHHQYMPIMPAHKILRSDSELCAFAESEPILVVTFVIIASRFEDEKVHSATWGFMSEVIQELVLGIRKPTLGTIESFLILSENVPKCEEIKDKDLFEFEERFSWNLVGQAVRMSYYLGLDQRTLLETDETMSEEARRMRFVWTCCYFEECQTSIRFGRAMWSRGPTLCFPTPYDSHSTSSFHNLRTLIPSASSPEDLSSYMQALIDSTNLMSNIHDLLYPSRDRTISLVHLGDYHKILDEFTMGFASFKMTWEKKYWEIVSLNETVWVSFNYAKLYAYGFAFEAHMKRKADSGEKLEGQRIFPMSMMANPDAKFIIEAKIAAVNILSSCADNLRTYGAMAYLPARYYGYFSHSAVFLIKIIFTGAVNFEEQKEILDLIGRVITCFCDEFKGLDRYHPLIRCAQQLRILLQTLWPMKGKNYVAGYDKTIIDHITDNSASQTQHGTSEEDPLAGHIFNLVDNFSFDVFSPDIDSAETAFQDLAAAFSHDLNSDFWLSYIN</sequence>
<feature type="region of interest" description="Disordered" evidence="3">
    <location>
        <begin position="1"/>
        <end position="34"/>
    </location>
</feature>
<dbReference type="Pfam" id="PF00172">
    <property type="entry name" value="Zn_clus"/>
    <property type="match status" value="1"/>
</dbReference>
<dbReference type="HOGENOM" id="CLU_012590_1_0_1"/>
<keyword evidence="2" id="KW-0539">Nucleus</keyword>
<feature type="region of interest" description="Disordered" evidence="3">
    <location>
        <begin position="237"/>
        <end position="258"/>
    </location>
</feature>
<evidence type="ECO:0000256" key="1">
    <source>
        <dbReference type="ARBA" id="ARBA00022723"/>
    </source>
</evidence>
<dbReference type="OrthoDB" id="10067394at2759"/>